<comment type="caution">
    <text evidence="1">The sequence shown here is derived from an EMBL/GenBank/DDBJ whole genome shotgun (WGS) entry which is preliminary data.</text>
</comment>
<dbReference type="AlphaFoldDB" id="A0AAV4C3B9"/>
<evidence type="ECO:0000313" key="1">
    <source>
        <dbReference type="EMBL" id="GFO27246.1"/>
    </source>
</evidence>
<reference evidence="1 2" key="1">
    <citation type="journal article" date="2021" name="Elife">
        <title>Chloroplast acquisition without the gene transfer in kleptoplastic sea slugs, Plakobranchus ocellatus.</title>
        <authorList>
            <person name="Maeda T."/>
            <person name="Takahashi S."/>
            <person name="Yoshida T."/>
            <person name="Shimamura S."/>
            <person name="Takaki Y."/>
            <person name="Nagai Y."/>
            <person name="Toyoda A."/>
            <person name="Suzuki Y."/>
            <person name="Arimoto A."/>
            <person name="Ishii H."/>
            <person name="Satoh N."/>
            <person name="Nishiyama T."/>
            <person name="Hasebe M."/>
            <person name="Maruyama T."/>
            <person name="Minagawa J."/>
            <person name="Obokata J."/>
            <person name="Shigenobu S."/>
        </authorList>
    </citation>
    <scope>NUCLEOTIDE SEQUENCE [LARGE SCALE GENOMIC DNA]</scope>
</reference>
<proteinExistence type="predicted"/>
<sequence>MEEADTKNREKYKDLSKELEKTGYKFQILPLEVSVRGFVITPAYDLLRKLSINAKKRTKAVRALAKIVEDISRWIWGRRNEHR</sequence>
<gene>
    <name evidence="1" type="ORF">PoB_005375100</name>
</gene>
<accession>A0AAV4C3B9</accession>
<evidence type="ECO:0000313" key="2">
    <source>
        <dbReference type="Proteomes" id="UP000735302"/>
    </source>
</evidence>
<dbReference type="EMBL" id="BLXT01005898">
    <property type="protein sequence ID" value="GFO27246.1"/>
    <property type="molecule type" value="Genomic_DNA"/>
</dbReference>
<dbReference type="Proteomes" id="UP000735302">
    <property type="component" value="Unassembled WGS sequence"/>
</dbReference>
<protein>
    <submittedName>
        <fullName evidence="1">Polyprotein</fullName>
    </submittedName>
</protein>
<keyword evidence="2" id="KW-1185">Reference proteome</keyword>
<organism evidence="1 2">
    <name type="scientific">Plakobranchus ocellatus</name>
    <dbReference type="NCBI Taxonomy" id="259542"/>
    <lineage>
        <taxon>Eukaryota</taxon>
        <taxon>Metazoa</taxon>
        <taxon>Spiralia</taxon>
        <taxon>Lophotrochozoa</taxon>
        <taxon>Mollusca</taxon>
        <taxon>Gastropoda</taxon>
        <taxon>Heterobranchia</taxon>
        <taxon>Euthyneura</taxon>
        <taxon>Panpulmonata</taxon>
        <taxon>Sacoglossa</taxon>
        <taxon>Placobranchoidea</taxon>
        <taxon>Plakobranchidae</taxon>
        <taxon>Plakobranchus</taxon>
    </lineage>
</organism>
<name>A0AAV4C3B9_9GAST</name>